<name>A0A0C9X0D6_9AGAR</name>
<dbReference type="InterPro" id="IPR045161">
    <property type="entry name" value="Utp18"/>
</dbReference>
<evidence type="ECO:0000256" key="1">
    <source>
        <dbReference type="ARBA" id="ARBA00004604"/>
    </source>
</evidence>
<evidence type="ECO:0000313" key="6">
    <source>
        <dbReference type="EMBL" id="KIJ90032.1"/>
    </source>
</evidence>
<gene>
    <name evidence="6" type="ORF">K443DRAFT_580836</name>
</gene>
<dbReference type="PANTHER" id="PTHR18359:SF0">
    <property type="entry name" value="U3 SMALL NUCLEOLAR RNA-ASSOCIATED PROTEIN 18 HOMOLOG"/>
    <property type="match status" value="1"/>
</dbReference>
<dbReference type="EMBL" id="KN839313">
    <property type="protein sequence ID" value="KIJ90032.1"/>
    <property type="molecule type" value="Genomic_DNA"/>
</dbReference>
<dbReference type="Gene3D" id="2.130.10.10">
    <property type="entry name" value="YVTN repeat-like/Quinoprotein amine dehydrogenase"/>
    <property type="match status" value="1"/>
</dbReference>
<dbReference type="GO" id="GO:0034388">
    <property type="term" value="C:Pwp2p-containing subcomplex of 90S preribosome"/>
    <property type="evidence" value="ECO:0007669"/>
    <property type="project" value="TreeGrafter"/>
</dbReference>
<comment type="subcellular location">
    <subcellularLocation>
        <location evidence="1">Nucleus</location>
        <location evidence="1">Nucleolus</location>
    </subcellularLocation>
</comment>
<proteinExistence type="predicted"/>
<evidence type="ECO:0000313" key="7">
    <source>
        <dbReference type="Proteomes" id="UP000054477"/>
    </source>
</evidence>
<dbReference type="OrthoDB" id="1935146at2759"/>
<dbReference type="PANTHER" id="PTHR18359">
    <property type="entry name" value="WD-REPEAT PROTEIN-RELATED"/>
    <property type="match status" value="1"/>
</dbReference>
<dbReference type="STRING" id="1095629.A0A0C9X0D6"/>
<reference evidence="6 7" key="1">
    <citation type="submission" date="2014-04" db="EMBL/GenBank/DDBJ databases">
        <authorList>
            <consortium name="DOE Joint Genome Institute"/>
            <person name="Kuo A."/>
            <person name="Kohler A."/>
            <person name="Nagy L.G."/>
            <person name="Floudas D."/>
            <person name="Copeland A."/>
            <person name="Barry K.W."/>
            <person name="Cichocki N."/>
            <person name="Veneault-Fourrey C."/>
            <person name="LaButti K."/>
            <person name="Lindquist E.A."/>
            <person name="Lipzen A."/>
            <person name="Lundell T."/>
            <person name="Morin E."/>
            <person name="Murat C."/>
            <person name="Sun H."/>
            <person name="Tunlid A."/>
            <person name="Henrissat B."/>
            <person name="Grigoriev I.V."/>
            <person name="Hibbett D.S."/>
            <person name="Martin F."/>
            <person name="Nordberg H.P."/>
            <person name="Cantor M.N."/>
            <person name="Hua S.X."/>
        </authorList>
    </citation>
    <scope>NUCLEOTIDE SEQUENCE [LARGE SCALE GENOMIC DNA]</scope>
    <source>
        <strain evidence="6 7">LaAM-08-1</strain>
    </source>
</reference>
<keyword evidence="5" id="KW-0539">Nucleus</keyword>
<reference evidence="7" key="2">
    <citation type="submission" date="2015-01" db="EMBL/GenBank/DDBJ databases">
        <title>Evolutionary Origins and Diversification of the Mycorrhizal Mutualists.</title>
        <authorList>
            <consortium name="DOE Joint Genome Institute"/>
            <consortium name="Mycorrhizal Genomics Consortium"/>
            <person name="Kohler A."/>
            <person name="Kuo A."/>
            <person name="Nagy L.G."/>
            <person name="Floudas D."/>
            <person name="Copeland A."/>
            <person name="Barry K.W."/>
            <person name="Cichocki N."/>
            <person name="Veneault-Fourrey C."/>
            <person name="LaButti K."/>
            <person name="Lindquist E.A."/>
            <person name="Lipzen A."/>
            <person name="Lundell T."/>
            <person name="Morin E."/>
            <person name="Murat C."/>
            <person name="Riley R."/>
            <person name="Ohm R."/>
            <person name="Sun H."/>
            <person name="Tunlid A."/>
            <person name="Henrissat B."/>
            <person name="Grigoriev I.V."/>
            <person name="Hibbett D.S."/>
            <person name="Martin F."/>
        </authorList>
    </citation>
    <scope>NUCLEOTIDE SEQUENCE [LARGE SCALE GENOMIC DNA]</scope>
    <source>
        <strain evidence="7">LaAM-08-1</strain>
    </source>
</reference>
<keyword evidence="7" id="KW-1185">Reference proteome</keyword>
<evidence type="ECO:0000256" key="4">
    <source>
        <dbReference type="ARBA" id="ARBA00022737"/>
    </source>
</evidence>
<accession>A0A0C9X0D6</accession>
<keyword evidence="2" id="KW-0698">rRNA processing</keyword>
<dbReference type="GO" id="GO:0006364">
    <property type="term" value="P:rRNA processing"/>
    <property type="evidence" value="ECO:0007669"/>
    <property type="project" value="UniProtKB-KW"/>
</dbReference>
<keyword evidence="4" id="KW-0677">Repeat</keyword>
<organism evidence="6 7">
    <name type="scientific">Laccaria amethystina LaAM-08-1</name>
    <dbReference type="NCBI Taxonomy" id="1095629"/>
    <lineage>
        <taxon>Eukaryota</taxon>
        <taxon>Fungi</taxon>
        <taxon>Dikarya</taxon>
        <taxon>Basidiomycota</taxon>
        <taxon>Agaricomycotina</taxon>
        <taxon>Agaricomycetes</taxon>
        <taxon>Agaricomycetidae</taxon>
        <taxon>Agaricales</taxon>
        <taxon>Agaricineae</taxon>
        <taxon>Hydnangiaceae</taxon>
        <taxon>Laccaria</taxon>
    </lineage>
</organism>
<evidence type="ECO:0000256" key="5">
    <source>
        <dbReference type="ARBA" id="ARBA00023242"/>
    </source>
</evidence>
<dbReference type="SUPFAM" id="SSF50978">
    <property type="entry name" value="WD40 repeat-like"/>
    <property type="match status" value="1"/>
</dbReference>
<evidence type="ECO:0000256" key="2">
    <source>
        <dbReference type="ARBA" id="ARBA00022552"/>
    </source>
</evidence>
<protein>
    <submittedName>
        <fullName evidence="6">Uncharacterized protein</fullName>
    </submittedName>
</protein>
<sequence length="133" mass="14855">MHRSRTRLRAHPCLLNVCAMRTRLNQAMQGSGNGEVRVLAFHHSPAVPVLCVASADCRVRLFNVDAHLNPLVTTFHLPSLPLTSPTSALFHPRGTYILLSGPRPFFYTYDLQTGTSAHHARDLWGNHVGEHLR</sequence>
<dbReference type="InterPro" id="IPR036322">
    <property type="entry name" value="WD40_repeat_dom_sf"/>
</dbReference>
<dbReference type="AlphaFoldDB" id="A0A0C9X0D6"/>
<keyword evidence="3" id="KW-0853">WD repeat</keyword>
<dbReference type="GO" id="GO:0032040">
    <property type="term" value="C:small-subunit processome"/>
    <property type="evidence" value="ECO:0007669"/>
    <property type="project" value="TreeGrafter"/>
</dbReference>
<dbReference type="Proteomes" id="UP000054477">
    <property type="component" value="Unassembled WGS sequence"/>
</dbReference>
<evidence type="ECO:0000256" key="3">
    <source>
        <dbReference type="ARBA" id="ARBA00022574"/>
    </source>
</evidence>
<dbReference type="InterPro" id="IPR015943">
    <property type="entry name" value="WD40/YVTN_repeat-like_dom_sf"/>
</dbReference>
<dbReference type="HOGENOM" id="CLU_1907053_0_0_1"/>